<name>A0A8J6FIM3_ELECQ</name>
<dbReference type="Pfam" id="PF14604">
    <property type="entry name" value="SH3_9"/>
    <property type="match status" value="1"/>
</dbReference>
<dbReference type="InterPro" id="IPR036028">
    <property type="entry name" value="SH3-like_dom_sf"/>
</dbReference>
<evidence type="ECO:0000256" key="2">
    <source>
        <dbReference type="ARBA" id="ARBA00022737"/>
    </source>
</evidence>
<reference evidence="5" key="1">
    <citation type="thesis" date="2020" institute="ProQuest LLC" country="789 East Eisenhower Parkway, Ann Arbor, MI, USA">
        <title>Comparative Genomics and Chromosome Evolution.</title>
        <authorList>
            <person name="Mudd A.B."/>
        </authorList>
    </citation>
    <scope>NUCLEOTIDE SEQUENCE</scope>
    <source>
        <strain evidence="5">HN-11 Male</strain>
        <tissue evidence="5">Kidney and liver</tissue>
    </source>
</reference>
<sequence length="169" mass="18741">MGEDPRCIVGEVPGGHLGEGRSRKKEDVAERGFGDWFEGRAEGSSRRGLFPASYVQVTDGLVQARKVDTIIKPAKDTNSVEQVSSTLVLKERPCTVKAPESNRLHELQGTPYRVLFNHSPKNKDELQLNTGDMVTVTQQCDDGWYVGVCWRTQKFGTFPGNFVVPCESP</sequence>
<dbReference type="Proteomes" id="UP000770717">
    <property type="component" value="Unassembled WGS sequence"/>
</dbReference>
<gene>
    <name evidence="5" type="ORF">GDO78_004889</name>
</gene>
<dbReference type="InterPro" id="IPR050384">
    <property type="entry name" value="Endophilin_SH3RF"/>
</dbReference>
<evidence type="ECO:0000313" key="6">
    <source>
        <dbReference type="Proteomes" id="UP000770717"/>
    </source>
</evidence>
<keyword evidence="6" id="KW-1185">Reference proteome</keyword>
<evidence type="ECO:0000259" key="4">
    <source>
        <dbReference type="PROSITE" id="PS50002"/>
    </source>
</evidence>
<evidence type="ECO:0000313" key="5">
    <source>
        <dbReference type="EMBL" id="KAG9488582.1"/>
    </source>
</evidence>
<dbReference type="OrthoDB" id="73680at2759"/>
<dbReference type="PROSITE" id="PS50002">
    <property type="entry name" value="SH3"/>
    <property type="match status" value="1"/>
</dbReference>
<keyword evidence="1 3" id="KW-0728">SH3 domain</keyword>
<dbReference type="SUPFAM" id="SSF50044">
    <property type="entry name" value="SH3-domain"/>
    <property type="match status" value="2"/>
</dbReference>
<dbReference type="SMART" id="SM00326">
    <property type="entry name" value="SH3"/>
    <property type="match status" value="1"/>
</dbReference>
<evidence type="ECO:0000256" key="3">
    <source>
        <dbReference type="PROSITE-ProRule" id="PRU00192"/>
    </source>
</evidence>
<dbReference type="PANTHER" id="PTHR14167">
    <property type="entry name" value="SH3 DOMAIN-CONTAINING"/>
    <property type="match status" value="1"/>
</dbReference>
<dbReference type="InterPro" id="IPR001452">
    <property type="entry name" value="SH3_domain"/>
</dbReference>
<dbReference type="FunFam" id="2.30.30.40:FF:000001">
    <property type="entry name" value="Sorbin and SH3 domain-containing protein 1 isoform 2"/>
    <property type="match status" value="1"/>
</dbReference>
<keyword evidence="2" id="KW-0677">Repeat</keyword>
<feature type="domain" description="SH3" evidence="4">
    <location>
        <begin position="107"/>
        <end position="168"/>
    </location>
</feature>
<proteinExistence type="predicted"/>
<comment type="caution">
    <text evidence="5">The sequence shown here is derived from an EMBL/GenBank/DDBJ whole genome shotgun (WGS) entry which is preliminary data.</text>
</comment>
<accession>A0A8J6FIM3</accession>
<protein>
    <recommendedName>
        <fullName evidence="4">SH3 domain-containing protein</fullName>
    </recommendedName>
</protein>
<dbReference type="PANTHER" id="PTHR14167:SF54">
    <property type="entry name" value="VINEXIN"/>
    <property type="match status" value="1"/>
</dbReference>
<dbReference type="Gene3D" id="2.30.30.40">
    <property type="entry name" value="SH3 Domains"/>
    <property type="match status" value="2"/>
</dbReference>
<dbReference type="EMBL" id="WNTK01000002">
    <property type="protein sequence ID" value="KAG9488582.1"/>
    <property type="molecule type" value="Genomic_DNA"/>
</dbReference>
<organism evidence="5 6">
    <name type="scientific">Eleutherodactylus coqui</name>
    <name type="common">Puerto Rican coqui</name>
    <dbReference type="NCBI Taxonomy" id="57060"/>
    <lineage>
        <taxon>Eukaryota</taxon>
        <taxon>Metazoa</taxon>
        <taxon>Chordata</taxon>
        <taxon>Craniata</taxon>
        <taxon>Vertebrata</taxon>
        <taxon>Euteleostomi</taxon>
        <taxon>Amphibia</taxon>
        <taxon>Batrachia</taxon>
        <taxon>Anura</taxon>
        <taxon>Neobatrachia</taxon>
        <taxon>Hyloidea</taxon>
        <taxon>Eleutherodactylidae</taxon>
        <taxon>Eleutherodactylinae</taxon>
        <taxon>Eleutherodactylus</taxon>
        <taxon>Eleutherodactylus</taxon>
    </lineage>
</organism>
<dbReference type="AlphaFoldDB" id="A0A8J6FIM3"/>
<evidence type="ECO:0000256" key="1">
    <source>
        <dbReference type="ARBA" id="ARBA00022443"/>
    </source>
</evidence>